<reference evidence="2 3" key="1">
    <citation type="submission" date="2018-10" db="EMBL/GenBank/DDBJ databases">
        <title>Genomic Encyclopedia of Archaeal and Bacterial Type Strains, Phase II (KMG-II): from individual species to whole genera.</title>
        <authorList>
            <person name="Goeker M."/>
        </authorList>
    </citation>
    <scope>NUCLEOTIDE SEQUENCE [LARGE SCALE GENOMIC DNA]</scope>
    <source>
        <strain evidence="2 3">DSM 14954</strain>
    </source>
</reference>
<gene>
    <name evidence="2" type="ORF">C8N24_1204</name>
</gene>
<dbReference type="OrthoDB" id="370073at2"/>
<evidence type="ECO:0000256" key="1">
    <source>
        <dbReference type="SAM" id="MobiDB-lite"/>
    </source>
</evidence>
<dbReference type="InterPro" id="IPR006521">
    <property type="entry name" value="Tail_protein_I"/>
</dbReference>
<dbReference type="Pfam" id="PF09684">
    <property type="entry name" value="Tail_P2_I"/>
    <property type="match status" value="1"/>
</dbReference>
<dbReference type="Proteomes" id="UP000278962">
    <property type="component" value="Unassembled WGS sequence"/>
</dbReference>
<keyword evidence="3" id="KW-1185">Reference proteome</keyword>
<organism evidence="2 3">
    <name type="scientific">Solirubrobacter pauli</name>
    <dbReference type="NCBI Taxonomy" id="166793"/>
    <lineage>
        <taxon>Bacteria</taxon>
        <taxon>Bacillati</taxon>
        <taxon>Actinomycetota</taxon>
        <taxon>Thermoleophilia</taxon>
        <taxon>Solirubrobacterales</taxon>
        <taxon>Solirubrobacteraceae</taxon>
        <taxon>Solirubrobacter</taxon>
    </lineage>
</organism>
<feature type="region of interest" description="Disordered" evidence="1">
    <location>
        <begin position="1"/>
        <end position="31"/>
    </location>
</feature>
<sequence length="233" mass="25769">MDPEQYKGPETGSNGHGTDLERTSTDGNGNGYRTFSGAGFGTLMMQFAAGPKETPPVASTRAYLRNGLPSLYQDGDFGMRFIGSLEELLDPIVAILDALPYHFDPNFAPPDILGLLAAWLGVDLDETQDIKHQREMVRRSAELSRRRGTVKGLELALQLHFPNLPLRLEDNGGVVWHGKPAQERNATSDFVVYCDKPVEPETQAAVARIIEQYKPVQATYRLRVKAAKKKVES</sequence>
<comment type="caution">
    <text evidence="2">The sequence shown here is derived from an EMBL/GenBank/DDBJ whole genome shotgun (WGS) entry which is preliminary data.</text>
</comment>
<name>A0A660L8N6_9ACTN</name>
<evidence type="ECO:0000313" key="3">
    <source>
        <dbReference type="Proteomes" id="UP000278962"/>
    </source>
</evidence>
<dbReference type="EMBL" id="RBIL01000001">
    <property type="protein sequence ID" value="RKQ91382.1"/>
    <property type="molecule type" value="Genomic_DNA"/>
</dbReference>
<evidence type="ECO:0000313" key="2">
    <source>
        <dbReference type="EMBL" id="RKQ91382.1"/>
    </source>
</evidence>
<dbReference type="AlphaFoldDB" id="A0A660L8N6"/>
<protein>
    <submittedName>
        <fullName evidence="2">Phage tail-like protein</fullName>
    </submittedName>
</protein>
<dbReference type="NCBIfam" id="TIGR02242">
    <property type="entry name" value="tail_TIGR02242"/>
    <property type="match status" value="1"/>
</dbReference>
<proteinExistence type="predicted"/>
<accession>A0A660L8N6</accession>
<dbReference type="RefSeq" id="WP_121248941.1">
    <property type="nucleotide sequence ID" value="NZ_RBIL01000001.1"/>
</dbReference>
<dbReference type="InterPro" id="IPR011748">
    <property type="entry name" value="Unchr_phage_tail-like"/>
</dbReference>